<reference evidence="4" key="2">
    <citation type="submission" date="2012-11" db="EMBL/GenBank/DDBJ databases">
        <authorList>
            <person name="Kuo A."/>
            <person name="Curtis B.A."/>
            <person name="Tanifuji G."/>
            <person name="Burki F."/>
            <person name="Gruber A."/>
            <person name="Irimia M."/>
            <person name="Maruyama S."/>
            <person name="Arias M.C."/>
            <person name="Ball S.G."/>
            <person name="Gile G.H."/>
            <person name="Hirakawa Y."/>
            <person name="Hopkins J.F."/>
            <person name="Rensing S.A."/>
            <person name="Schmutz J."/>
            <person name="Symeonidi A."/>
            <person name="Elias M."/>
            <person name="Eveleigh R.J."/>
            <person name="Herman E.K."/>
            <person name="Klute M.J."/>
            <person name="Nakayama T."/>
            <person name="Obornik M."/>
            <person name="Reyes-Prieto A."/>
            <person name="Armbrust E.V."/>
            <person name="Aves S.J."/>
            <person name="Beiko R.G."/>
            <person name="Coutinho P."/>
            <person name="Dacks J.B."/>
            <person name="Durnford D.G."/>
            <person name="Fast N.M."/>
            <person name="Green B.R."/>
            <person name="Grisdale C."/>
            <person name="Hempe F."/>
            <person name="Henrissat B."/>
            <person name="Hoppner M.P."/>
            <person name="Ishida K.-I."/>
            <person name="Kim E."/>
            <person name="Koreny L."/>
            <person name="Kroth P.G."/>
            <person name="Liu Y."/>
            <person name="Malik S.-B."/>
            <person name="Maier U.G."/>
            <person name="McRose D."/>
            <person name="Mock T."/>
            <person name="Neilson J.A."/>
            <person name="Onodera N.T."/>
            <person name="Poole A.M."/>
            <person name="Pritham E.J."/>
            <person name="Richards T.A."/>
            <person name="Rocap G."/>
            <person name="Roy S.W."/>
            <person name="Sarai C."/>
            <person name="Schaack S."/>
            <person name="Shirato S."/>
            <person name="Slamovits C.H."/>
            <person name="Spencer D.F."/>
            <person name="Suzuki S."/>
            <person name="Worden A.Z."/>
            <person name="Zauner S."/>
            <person name="Barry K."/>
            <person name="Bell C."/>
            <person name="Bharti A.K."/>
            <person name="Crow J.A."/>
            <person name="Grimwood J."/>
            <person name="Kramer R."/>
            <person name="Lindquist E."/>
            <person name="Lucas S."/>
            <person name="Salamov A."/>
            <person name="McFadden G.I."/>
            <person name="Lane C.E."/>
            <person name="Keeling P.J."/>
            <person name="Gray M.W."/>
            <person name="Grigoriev I.V."/>
            <person name="Archibald J.M."/>
        </authorList>
    </citation>
    <scope>NUCLEOTIDE SEQUENCE</scope>
    <source>
        <strain evidence="4">CCMP2712</strain>
    </source>
</reference>
<dbReference type="KEGG" id="gtt:GUITHDRAFT_104384"/>
<evidence type="ECO:0000256" key="1">
    <source>
        <dbReference type="SAM" id="MobiDB-lite"/>
    </source>
</evidence>
<keyword evidence="4" id="KW-1185">Reference proteome</keyword>
<proteinExistence type="predicted"/>
<organism evidence="2">
    <name type="scientific">Guillardia theta (strain CCMP2712)</name>
    <name type="common">Cryptophyte</name>
    <dbReference type="NCBI Taxonomy" id="905079"/>
    <lineage>
        <taxon>Eukaryota</taxon>
        <taxon>Cryptophyceae</taxon>
        <taxon>Pyrenomonadales</taxon>
        <taxon>Geminigeraceae</taxon>
        <taxon>Guillardia</taxon>
    </lineage>
</organism>
<name>L1JPJ8_GUITC</name>
<dbReference type="EMBL" id="JH992980">
    <property type="protein sequence ID" value="EKX49988.1"/>
    <property type="molecule type" value="Genomic_DNA"/>
</dbReference>
<dbReference type="Proteomes" id="UP000011087">
    <property type="component" value="Unassembled WGS sequence"/>
</dbReference>
<feature type="compositionally biased region" description="Basic and acidic residues" evidence="1">
    <location>
        <begin position="713"/>
        <end position="725"/>
    </location>
</feature>
<dbReference type="AlphaFoldDB" id="L1JPJ8"/>
<dbReference type="Gene3D" id="1.10.418.10">
    <property type="entry name" value="Calponin-like domain"/>
    <property type="match status" value="1"/>
</dbReference>
<evidence type="ECO:0000313" key="4">
    <source>
        <dbReference type="Proteomes" id="UP000011087"/>
    </source>
</evidence>
<evidence type="ECO:0008006" key="5">
    <source>
        <dbReference type="Google" id="ProtNLM"/>
    </source>
</evidence>
<dbReference type="InterPro" id="IPR027328">
    <property type="entry name" value="MAPRE"/>
</dbReference>
<feature type="compositionally biased region" description="Low complexity" evidence="1">
    <location>
        <begin position="669"/>
        <end position="680"/>
    </location>
</feature>
<feature type="region of interest" description="Disordered" evidence="1">
    <location>
        <begin position="499"/>
        <end position="527"/>
    </location>
</feature>
<accession>L1JPJ8</accession>
<sequence>MTNSKERKQKIDSPTTSAICKWQHIGKSELLSWISKYIGEKVRNFHQLHDAFHFCQALNLAYKRKFPMSKIMRNAPHSYERQKNFLVIQNFFHQKDVIFNMDIHSLASAHPGHILNFFRFLKHHCESVDAADNALEEMDGSVNSASVASTFSKPSPPSILRSDFDPQYIQEMNARDEHSSFYRFPSSFATNPPSTEAYMFSSEEYQRHDREEHKNVYGSEAFDNILKNLNPQSAGPRSLPTANLIQSERTLGQKVVHSVPWSPMNAIGATLQNSSSRFYFFENLGQNVQDARGDGGVSSKQELTTDCDADTGQDFNKVMFQQIQQRRMFVKDSGPDSSNSFNGFTGSDAQGIYLSHDQHAMLLDRVHNPMSPSLLSRSRQSPALASIDMGIRGGKRASVTSPSALSDELCFRGLSEDAQTPYVGLTGQSLETLMFASEDANLKNEEEMSEAKQLHAKLDLLRVHLQESLSSTSSDQSKSGSDGDHALLVSELPEPVEERTRIAHGGSDLARAQVHRGGRRGSAQHGQDVYADSAFAVISNEYADSMRESSSDDQESVKALGRQHDTQVSHATWSANGETKCTSYSSSCHNHEGQDEKDLYKMRTISQEPSQLQDHISRLRSELNVLKGRRLSSTSPVVKSMSSTRDSRLSTINSEDCEAETADEMRVRSGMSSALSDSASFPERRWGRDGLPSNCDQDALWGRSSSGSGSPDKFSDSDSSVDRQLRRSKAAPSSDLAVACHSCHVPRSGEPKEQPRSLPCSSPSTTDLLFQSWKRRHEANAQR</sequence>
<dbReference type="STRING" id="905079.L1JPJ8"/>
<reference evidence="3" key="3">
    <citation type="submission" date="2015-06" db="UniProtKB">
        <authorList>
            <consortium name="EnsemblProtists"/>
        </authorList>
    </citation>
    <scope>IDENTIFICATION</scope>
</reference>
<dbReference type="GO" id="GO:0008017">
    <property type="term" value="F:microtubule binding"/>
    <property type="evidence" value="ECO:0007669"/>
    <property type="project" value="InterPro"/>
</dbReference>
<feature type="region of interest" description="Disordered" evidence="1">
    <location>
        <begin position="668"/>
        <end position="783"/>
    </location>
</feature>
<evidence type="ECO:0000313" key="2">
    <source>
        <dbReference type="EMBL" id="EKX49988.1"/>
    </source>
</evidence>
<feature type="region of interest" description="Disordered" evidence="1">
    <location>
        <begin position="631"/>
        <end position="651"/>
    </location>
</feature>
<dbReference type="GeneID" id="17306712"/>
<dbReference type="RefSeq" id="XP_005836968.1">
    <property type="nucleotide sequence ID" value="XM_005836911.1"/>
</dbReference>
<dbReference type="InterPro" id="IPR036872">
    <property type="entry name" value="CH_dom_sf"/>
</dbReference>
<dbReference type="SUPFAM" id="SSF47576">
    <property type="entry name" value="Calponin-homology domain, CH-domain"/>
    <property type="match status" value="1"/>
</dbReference>
<dbReference type="PaxDb" id="55529-EKX49988"/>
<dbReference type="eggNOG" id="KOG3000">
    <property type="taxonomic scope" value="Eukaryota"/>
</dbReference>
<feature type="region of interest" description="Disordered" evidence="1">
    <location>
        <begin position="544"/>
        <end position="573"/>
    </location>
</feature>
<feature type="compositionally biased region" description="Low complexity" evidence="1">
    <location>
        <begin position="632"/>
        <end position="644"/>
    </location>
</feature>
<feature type="compositionally biased region" description="Polar residues" evidence="1">
    <location>
        <begin position="759"/>
        <end position="769"/>
    </location>
</feature>
<dbReference type="PANTHER" id="PTHR10623">
    <property type="entry name" value="MICROTUBULE-ASSOCIATED PROTEIN RP/EB FAMILY MEMBER"/>
    <property type="match status" value="1"/>
</dbReference>
<dbReference type="HOGENOM" id="CLU_358073_0_0_1"/>
<protein>
    <recommendedName>
        <fullName evidence="5">Calponin-homology (CH) domain-containing protein</fullName>
    </recommendedName>
</protein>
<evidence type="ECO:0000313" key="3">
    <source>
        <dbReference type="EnsemblProtists" id="EKX49988"/>
    </source>
</evidence>
<gene>
    <name evidence="2" type="ORF">GUITHDRAFT_104384</name>
</gene>
<feature type="compositionally biased region" description="Low complexity" evidence="1">
    <location>
        <begin position="702"/>
        <end position="712"/>
    </location>
</feature>
<dbReference type="EnsemblProtists" id="EKX49988">
    <property type="protein sequence ID" value="EKX49988"/>
    <property type="gene ID" value="GUITHDRAFT_104384"/>
</dbReference>
<reference evidence="2 4" key="1">
    <citation type="journal article" date="2012" name="Nature">
        <title>Algal genomes reveal evolutionary mosaicism and the fate of nucleomorphs.</title>
        <authorList>
            <consortium name="DOE Joint Genome Institute"/>
            <person name="Curtis B.A."/>
            <person name="Tanifuji G."/>
            <person name="Burki F."/>
            <person name="Gruber A."/>
            <person name="Irimia M."/>
            <person name="Maruyama S."/>
            <person name="Arias M.C."/>
            <person name="Ball S.G."/>
            <person name="Gile G.H."/>
            <person name="Hirakawa Y."/>
            <person name="Hopkins J.F."/>
            <person name="Kuo A."/>
            <person name="Rensing S.A."/>
            <person name="Schmutz J."/>
            <person name="Symeonidi A."/>
            <person name="Elias M."/>
            <person name="Eveleigh R.J."/>
            <person name="Herman E.K."/>
            <person name="Klute M.J."/>
            <person name="Nakayama T."/>
            <person name="Obornik M."/>
            <person name="Reyes-Prieto A."/>
            <person name="Armbrust E.V."/>
            <person name="Aves S.J."/>
            <person name="Beiko R.G."/>
            <person name="Coutinho P."/>
            <person name="Dacks J.B."/>
            <person name="Durnford D.G."/>
            <person name="Fast N.M."/>
            <person name="Green B.R."/>
            <person name="Grisdale C.J."/>
            <person name="Hempel F."/>
            <person name="Henrissat B."/>
            <person name="Hoppner M.P."/>
            <person name="Ishida K."/>
            <person name="Kim E."/>
            <person name="Koreny L."/>
            <person name="Kroth P.G."/>
            <person name="Liu Y."/>
            <person name="Malik S.B."/>
            <person name="Maier U.G."/>
            <person name="McRose D."/>
            <person name="Mock T."/>
            <person name="Neilson J.A."/>
            <person name="Onodera N.T."/>
            <person name="Poole A.M."/>
            <person name="Pritham E.J."/>
            <person name="Richards T.A."/>
            <person name="Rocap G."/>
            <person name="Roy S.W."/>
            <person name="Sarai C."/>
            <person name="Schaack S."/>
            <person name="Shirato S."/>
            <person name="Slamovits C.H."/>
            <person name="Spencer D.F."/>
            <person name="Suzuki S."/>
            <person name="Worden A.Z."/>
            <person name="Zauner S."/>
            <person name="Barry K."/>
            <person name="Bell C."/>
            <person name="Bharti A.K."/>
            <person name="Crow J.A."/>
            <person name="Grimwood J."/>
            <person name="Kramer R."/>
            <person name="Lindquist E."/>
            <person name="Lucas S."/>
            <person name="Salamov A."/>
            <person name="McFadden G.I."/>
            <person name="Lane C.E."/>
            <person name="Keeling P.J."/>
            <person name="Gray M.W."/>
            <person name="Grigoriev I.V."/>
            <person name="Archibald J.M."/>
        </authorList>
    </citation>
    <scope>NUCLEOTIDE SEQUENCE</scope>
    <source>
        <strain evidence="2 4">CCMP2712</strain>
    </source>
</reference>